<name>A0A9N7U0X7_PLEPL</name>
<protein>
    <submittedName>
        <fullName evidence="2">Uncharacterized protein</fullName>
    </submittedName>
</protein>
<organism evidence="2 3">
    <name type="scientific">Pleuronectes platessa</name>
    <name type="common">European plaice</name>
    <dbReference type="NCBI Taxonomy" id="8262"/>
    <lineage>
        <taxon>Eukaryota</taxon>
        <taxon>Metazoa</taxon>
        <taxon>Chordata</taxon>
        <taxon>Craniata</taxon>
        <taxon>Vertebrata</taxon>
        <taxon>Euteleostomi</taxon>
        <taxon>Actinopterygii</taxon>
        <taxon>Neopterygii</taxon>
        <taxon>Teleostei</taxon>
        <taxon>Neoteleostei</taxon>
        <taxon>Acanthomorphata</taxon>
        <taxon>Carangaria</taxon>
        <taxon>Pleuronectiformes</taxon>
        <taxon>Pleuronectoidei</taxon>
        <taxon>Pleuronectidae</taxon>
        <taxon>Pleuronectes</taxon>
    </lineage>
</organism>
<proteinExistence type="predicted"/>
<keyword evidence="3" id="KW-1185">Reference proteome</keyword>
<dbReference type="Proteomes" id="UP001153269">
    <property type="component" value="Unassembled WGS sequence"/>
</dbReference>
<evidence type="ECO:0000313" key="3">
    <source>
        <dbReference type="Proteomes" id="UP001153269"/>
    </source>
</evidence>
<gene>
    <name evidence="2" type="ORF">PLEPLA_LOCUS10247</name>
</gene>
<sequence>MKMKKRRGHEEDEDVNLETRGGSRSSGDEGRRRCGRAVNNNTDLSTAEFKRHVPPPAALQAPPPAALQAPPLTWMLPTCSCWCERVGPNNLLLLHRTKMNSRKSPDLIFWSL</sequence>
<accession>A0A9N7U0X7</accession>
<dbReference type="AlphaFoldDB" id="A0A9N7U0X7"/>
<dbReference type="EMBL" id="CADEAL010000576">
    <property type="protein sequence ID" value="CAB1422332.1"/>
    <property type="molecule type" value="Genomic_DNA"/>
</dbReference>
<reference evidence="2" key="1">
    <citation type="submission" date="2020-03" db="EMBL/GenBank/DDBJ databases">
        <authorList>
            <person name="Weist P."/>
        </authorList>
    </citation>
    <scope>NUCLEOTIDE SEQUENCE</scope>
</reference>
<evidence type="ECO:0000256" key="1">
    <source>
        <dbReference type="SAM" id="MobiDB-lite"/>
    </source>
</evidence>
<feature type="region of interest" description="Disordered" evidence="1">
    <location>
        <begin position="1"/>
        <end position="47"/>
    </location>
</feature>
<comment type="caution">
    <text evidence="2">The sequence shown here is derived from an EMBL/GenBank/DDBJ whole genome shotgun (WGS) entry which is preliminary data.</text>
</comment>
<evidence type="ECO:0000313" key="2">
    <source>
        <dbReference type="EMBL" id="CAB1422332.1"/>
    </source>
</evidence>